<evidence type="ECO:0000313" key="3">
    <source>
        <dbReference type="Proteomes" id="UP000724874"/>
    </source>
</evidence>
<dbReference type="OrthoDB" id="3055171at2759"/>
<comment type="caution">
    <text evidence="2">The sequence shown here is derived from an EMBL/GenBank/DDBJ whole genome shotgun (WGS) entry which is preliminary data.</text>
</comment>
<dbReference type="AlphaFoldDB" id="A0A9P5NV97"/>
<evidence type="ECO:0000256" key="1">
    <source>
        <dbReference type="SAM" id="MobiDB-lite"/>
    </source>
</evidence>
<reference evidence="2" key="1">
    <citation type="submission" date="2020-11" db="EMBL/GenBank/DDBJ databases">
        <authorList>
            <consortium name="DOE Joint Genome Institute"/>
            <person name="Ahrendt S."/>
            <person name="Riley R."/>
            <person name="Andreopoulos W."/>
            <person name="LaButti K."/>
            <person name="Pangilinan J."/>
            <person name="Ruiz-duenas F.J."/>
            <person name="Barrasa J.M."/>
            <person name="Sanchez-Garcia M."/>
            <person name="Camarero S."/>
            <person name="Miyauchi S."/>
            <person name="Serrano A."/>
            <person name="Linde D."/>
            <person name="Babiker R."/>
            <person name="Drula E."/>
            <person name="Ayuso-Fernandez I."/>
            <person name="Pacheco R."/>
            <person name="Padilla G."/>
            <person name="Ferreira P."/>
            <person name="Barriuso J."/>
            <person name="Kellner H."/>
            <person name="Castanera R."/>
            <person name="Alfaro M."/>
            <person name="Ramirez L."/>
            <person name="Pisabarro A.G."/>
            <person name="Kuo A."/>
            <person name="Tritt A."/>
            <person name="Lipzen A."/>
            <person name="He G."/>
            <person name="Yan M."/>
            <person name="Ng V."/>
            <person name="Cullen D."/>
            <person name="Martin F."/>
            <person name="Rosso M.-N."/>
            <person name="Henrissat B."/>
            <person name="Hibbett D."/>
            <person name="Martinez A.T."/>
            <person name="Grigoriev I.V."/>
        </authorList>
    </citation>
    <scope>NUCLEOTIDE SEQUENCE</scope>
    <source>
        <strain evidence="2">AH 44721</strain>
    </source>
</reference>
<keyword evidence="3" id="KW-1185">Reference proteome</keyword>
<feature type="region of interest" description="Disordered" evidence="1">
    <location>
        <begin position="1"/>
        <end position="32"/>
    </location>
</feature>
<evidence type="ECO:0000313" key="2">
    <source>
        <dbReference type="EMBL" id="KAF8905289.1"/>
    </source>
</evidence>
<protein>
    <submittedName>
        <fullName evidence="2">Uncharacterized protein</fullName>
    </submittedName>
</protein>
<accession>A0A9P5NV97</accession>
<dbReference type="EMBL" id="JADNYJ010000023">
    <property type="protein sequence ID" value="KAF8905289.1"/>
    <property type="molecule type" value="Genomic_DNA"/>
</dbReference>
<dbReference type="Proteomes" id="UP000724874">
    <property type="component" value="Unassembled WGS sequence"/>
</dbReference>
<proteinExistence type="predicted"/>
<sequence length="570" mass="65323">MNPRKRERSPDEQVPSTEQFEEPLVDPPEGRYISHPATHPLDVDLNMRLPYLEKNPLHTNSTATRKPQFYDRHIAEDLRLKKVAFVDKTFFEILSKICDQYIRQLSGYRQSKNILSSYCGITLPSQNNIFDEVSLVAYCRVLNMHFSRIASALLFRTKWIPILDVSTEAEEVASADAAADSYLFTRWSFRRFLSSEDKPGFDLVRKYDLQIPINWEYKNLGFGPEIFSALRTQGGDFHWITCQERSGRHDATSRCRNQNHRTEGRLIVTGRPTGPDALSTVKIINSSTVSNVPDDEDRSSKRLRKDKDSAAERKVQFILQQAWTSAVVRDASFIIISTGNEECIAIRHRETQRLLISPPIRPSDKTGYAYVKVCVGLFIVAYQDAVNRARQLECDRLSPYAQVLLRLRIDNRPALPNASASGLFEKYPVSSKILPLESYFLQLLTQSHHIDLRLHGRELATTQYNRNTWTFARHGSRDMTANSSAHTNGDIVFLDIDRLFKNTSRVWKVYFGVTTVADNRTEYFPKPLVLKLARDADEVADLKAEYEWYGRLNDAGATSISKCYGMFLVE</sequence>
<organism evidence="2 3">
    <name type="scientific">Gymnopilus junonius</name>
    <name type="common">Spectacular rustgill mushroom</name>
    <name type="synonym">Gymnopilus spectabilis subsp. junonius</name>
    <dbReference type="NCBI Taxonomy" id="109634"/>
    <lineage>
        <taxon>Eukaryota</taxon>
        <taxon>Fungi</taxon>
        <taxon>Dikarya</taxon>
        <taxon>Basidiomycota</taxon>
        <taxon>Agaricomycotina</taxon>
        <taxon>Agaricomycetes</taxon>
        <taxon>Agaricomycetidae</taxon>
        <taxon>Agaricales</taxon>
        <taxon>Agaricineae</taxon>
        <taxon>Hymenogastraceae</taxon>
        <taxon>Gymnopilus</taxon>
    </lineage>
</organism>
<gene>
    <name evidence="2" type="ORF">CPB84DRAFT_1845080</name>
</gene>
<name>A0A9P5NV97_GYMJU</name>